<dbReference type="InterPro" id="IPR012263">
    <property type="entry name" value="M_m6A_EcoRV"/>
</dbReference>
<evidence type="ECO:0000256" key="6">
    <source>
        <dbReference type="ARBA" id="ARBA00047942"/>
    </source>
</evidence>
<dbReference type="SUPFAM" id="SSF53335">
    <property type="entry name" value="S-adenosyl-L-methionine-dependent methyltransferases"/>
    <property type="match status" value="1"/>
</dbReference>
<proteinExistence type="inferred from homology"/>
<dbReference type="PROSITE" id="PS00092">
    <property type="entry name" value="N6_MTASE"/>
    <property type="match status" value="1"/>
</dbReference>
<reference evidence="8" key="1">
    <citation type="submission" date="2022-08" db="EMBL/GenBank/DDBJ databases">
        <title>Alicyclobacillus dauci DSM2870, complete genome.</title>
        <authorList>
            <person name="Wang Q."/>
            <person name="Cai R."/>
            <person name="Wang Z."/>
        </authorList>
    </citation>
    <scope>NUCLEOTIDE SEQUENCE</scope>
    <source>
        <strain evidence="8">DSM 28700</strain>
    </source>
</reference>
<dbReference type="PIRSF" id="PIRSF000398">
    <property type="entry name" value="M_m6A_EcoRV"/>
    <property type="match status" value="1"/>
</dbReference>
<dbReference type="Proteomes" id="UP001164803">
    <property type="component" value="Chromosome"/>
</dbReference>
<dbReference type="EC" id="2.1.1.72" evidence="2 7"/>
<comment type="similarity">
    <text evidence="1 7">Belongs to the N(4)/N(6)-methyltransferase family.</text>
</comment>
<organism evidence="8 9">
    <name type="scientific">Alicyclobacillus dauci</name>
    <dbReference type="NCBI Taxonomy" id="1475485"/>
    <lineage>
        <taxon>Bacteria</taxon>
        <taxon>Bacillati</taxon>
        <taxon>Bacillota</taxon>
        <taxon>Bacilli</taxon>
        <taxon>Bacillales</taxon>
        <taxon>Alicyclobacillaceae</taxon>
        <taxon>Alicyclobacillus</taxon>
    </lineage>
</organism>
<dbReference type="InterPro" id="IPR002052">
    <property type="entry name" value="DNA_methylase_N6_adenine_CS"/>
</dbReference>
<evidence type="ECO:0000256" key="5">
    <source>
        <dbReference type="ARBA" id="ARBA00022691"/>
    </source>
</evidence>
<dbReference type="EMBL" id="CP104064">
    <property type="protein sequence ID" value="WAH36543.1"/>
    <property type="molecule type" value="Genomic_DNA"/>
</dbReference>
<evidence type="ECO:0000256" key="1">
    <source>
        <dbReference type="ARBA" id="ARBA00006594"/>
    </source>
</evidence>
<evidence type="ECO:0000313" key="8">
    <source>
        <dbReference type="EMBL" id="WAH36543.1"/>
    </source>
</evidence>
<evidence type="ECO:0000256" key="2">
    <source>
        <dbReference type="ARBA" id="ARBA00011900"/>
    </source>
</evidence>
<name>A0ABY6Z208_9BACL</name>
<accession>A0ABY6Z208</accession>
<keyword evidence="5 7" id="KW-0949">S-adenosyl-L-methionine</keyword>
<dbReference type="PRINTS" id="PR00505">
    <property type="entry name" value="D12N6MTFRASE"/>
</dbReference>
<dbReference type="NCBIfam" id="TIGR00571">
    <property type="entry name" value="dam"/>
    <property type="match status" value="1"/>
</dbReference>
<dbReference type="InterPro" id="IPR029063">
    <property type="entry name" value="SAM-dependent_MTases_sf"/>
</dbReference>
<dbReference type="GO" id="GO:0032259">
    <property type="term" value="P:methylation"/>
    <property type="evidence" value="ECO:0007669"/>
    <property type="project" value="UniProtKB-KW"/>
</dbReference>
<sequence>MKPFLKWAGSKYRVLPHIRKMLPESGRIIEPFCGSCAVSLNVHHSAYVLNDSNADLICLYETLRDEGAQFIAYCRRFFTAETNCPDVYYRLRAEYNQTEDKRYKSALFLYLNRHAYNGLYRTNLRGDHNVPFGRYRKPYFPEREMTAFYERFHTAQFLSLDFETVMRAAQPGDVIYADPPYVPLSNTANFTSYQAGGFNLDEQRRLARVAEEVANRGVPVLVSNHATEFTKQIYRAAEWVTFDVQRNISRDASNRGRAREILALFRGESVQAWQFEASISGTAMF</sequence>
<evidence type="ECO:0000313" key="9">
    <source>
        <dbReference type="Proteomes" id="UP001164803"/>
    </source>
</evidence>
<dbReference type="PANTHER" id="PTHR30481:SF3">
    <property type="entry name" value="DNA ADENINE METHYLASE"/>
    <property type="match status" value="1"/>
</dbReference>
<dbReference type="Gene3D" id="3.40.50.150">
    <property type="entry name" value="Vaccinia Virus protein VP39"/>
    <property type="match status" value="1"/>
</dbReference>
<gene>
    <name evidence="8" type="ORF">NZD86_20415</name>
</gene>
<evidence type="ECO:0000256" key="4">
    <source>
        <dbReference type="ARBA" id="ARBA00022679"/>
    </source>
</evidence>
<comment type="catalytic activity">
    <reaction evidence="6 7">
        <text>a 2'-deoxyadenosine in DNA + S-adenosyl-L-methionine = an N(6)-methyl-2'-deoxyadenosine in DNA + S-adenosyl-L-homocysteine + H(+)</text>
        <dbReference type="Rhea" id="RHEA:15197"/>
        <dbReference type="Rhea" id="RHEA-COMP:12418"/>
        <dbReference type="Rhea" id="RHEA-COMP:12419"/>
        <dbReference type="ChEBI" id="CHEBI:15378"/>
        <dbReference type="ChEBI" id="CHEBI:57856"/>
        <dbReference type="ChEBI" id="CHEBI:59789"/>
        <dbReference type="ChEBI" id="CHEBI:90615"/>
        <dbReference type="ChEBI" id="CHEBI:90616"/>
        <dbReference type="EC" id="2.1.1.72"/>
    </reaction>
</comment>
<protein>
    <recommendedName>
        <fullName evidence="2 7">Site-specific DNA-methyltransferase (adenine-specific)</fullName>
        <ecNumber evidence="2 7">2.1.1.72</ecNumber>
    </recommendedName>
</protein>
<evidence type="ECO:0000256" key="7">
    <source>
        <dbReference type="RuleBase" id="RU361257"/>
    </source>
</evidence>
<dbReference type="InterPro" id="IPR023095">
    <property type="entry name" value="Ade_MeTrfase_dom_2"/>
</dbReference>
<evidence type="ECO:0000256" key="3">
    <source>
        <dbReference type="ARBA" id="ARBA00022603"/>
    </source>
</evidence>
<dbReference type="RefSeq" id="WP_268043895.1">
    <property type="nucleotide sequence ID" value="NZ_CP104064.1"/>
</dbReference>
<dbReference type="Pfam" id="PF02086">
    <property type="entry name" value="MethyltransfD12"/>
    <property type="match status" value="1"/>
</dbReference>
<dbReference type="GO" id="GO:0009007">
    <property type="term" value="F:site-specific DNA-methyltransferase (adenine-specific) activity"/>
    <property type="evidence" value="ECO:0007669"/>
    <property type="project" value="UniProtKB-EC"/>
</dbReference>
<keyword evidence="4 7" id="KW-0808">Transferase</keyword>
<keyword evidence="9" id="KW-1185">Reference proteome</keyword>
<keyword evidence="3 7" id="KW-0489">Methyltransferase</keyword>
<dbReference type="Gene3D" id="1.10.1020.10">
    <property type="entry name" value="Adenine-specific Methyltransferase, Domain 2"/>
    <property type="match status" value="1"/>
</dbReference>
<dbReference type="PANTHER" id="PTHR30481">
    <property type="entry name" value="DNA ADENINE METHYLASE"/>
    <property type="match status" value="1"/>
</dbReference>
<dbReference type="InterPro" id="IPR012327">
    <property type="entry name" value="MeTrfase_D12"/>
</dbReference>